<dbReference type="EMBL" id="MU277199">
    <property type="protein sequence ID" value="KAI0064374.1"/>
    <property type="molecule type" value="Genomic_DNA"/>
</dbReference>
<reference evidence="1" key="1">
    <citation type="submission" date="2021-03" db="EMBL/GenBank/DDBJ databases">
        <authorList>
            <consortium name="DOE Joint Genome Institute"/>
            <person name="Ahrendt S."/>
            <person name="Looney B.P."/>
            <person name="Miyauchi S."/>
            <person name="Morin E."/>
            <person name="Drula E."/>
            <person name="Courty P.E."/>
            <person name="Chicoki N."/>
            <person name="Fauchery L."/>
            <person name="Kohler A."/>
            <person name="Kuo A."/>
            <person name="Labutti K."/>
            <person name="Pangilinan J."/>
            <person name="Lipzen A."/>
            <person name="Riley R."/>
            <person name="Andreopoulos W."/>
            <person name="He G."/>
            <person name="Johnson J."/>
            <person name="Barry K.W."/>
            <person name="Grigoriev I.V."/>
            <person name="Nagy L."/>
            <person name="Hibbett D."/>
            <person name="Henrissat B."/>
            <person name="Matheny P.B."/>
            <person name="Labbe J."/>
            <person name="Martin F."/>
        </authorList>
    </citation>
    <scope>NUCLEOTIDE SEQUENCE</scope>
    <source>
        <strain evidence="1">HHB10654</strain>
    </source>
</reference>
<proteinExistence type="predicted"/>
<reference evidence="1" key="2">
    <citation type="journal article" date="2022" name="New Phytol.">
        <title>Evolutionary transition to the ectomycorrhizal habit in the genomes of a hyperdiverse lineage of mushroom-forming fungi.</title>
        <authorList>
            <person name="Looney B."/>
            <person name="Miyauchi S."/>
            <person name="Morin E."/>
            <person name="Drula E."/>
            <person name="Courty P.E."/>
            <person name="Kohler A."/>
            <person name="Kuo A."/>
            <person name="LaButti K."/>
            <person name="Pangilinan J."/>
            <person name="Lipzen A."/>
            <person name="Riley R."/>
            <person name="Andreopoulos W."/>
            <person name="He G."/>
            <person name="Johnson J."/>
            <person name="Nolan M."/>
            <person name="Tritt A."/>
            <person name="Barry K.W."/>
            <person name="Grigoriev I.V."/>
            <person name="Nagy L.G."/>
            <person name="Hibbett D."/>
            <person name="Henrissat B."/>
            <person name="Matheny P.B."/>
            <person name="Labbe J."/>
            <person name="Martin F.M."/>
        </authorList>
    </citation>
    <scope>NUCLEOTIDE SEQUENCE</scope>
    <source>
        <strain evidence="1">HHB10654</strain>
    </source>
</reference>
<evidence type="ECO:0000313" key="2">
    <source>
        <dbReference type="Proteomes" id="UP000814140"/>
    </source>
</evidence>
<protein>
    <submittedName>
        <fullName evidence="1">Uncharacterized protein</fullName>
    </submittedName>
</protein>
<name>A0ACB8T691_9AGAM</name>
<evidence type="ECO:0000313" key="1">
    <source>
        <dbReference type="EMBL" id="KAI0064374.1"/>
    </source>
</evidence>
<dbReference type="Proteomes" id="UP000814140">
    <property type="component" value="Unassembled WGS sequence"/>
</dbReference>
<comment type="caution">
    <text evidence="1">The sequence shown here is derived from an EMBL/GenBank/DDBJ whole genome shotgun (WGS) entry which is preliminary data.</text>
</comment>
<accession>A0ACB8T691</accession>
<gene>
    <name evidence="1" type="ORF">BV25DRAFT_314761</name>
</gene>
<sequence>MRRAERIGGRLMGGAGFDAEGRCWMGSLGLGTASGFCTTYQWIDKCTALSSRQAITPRFEASCLRCRVPPSTHLNARCCPTPLRYTDHECPRQRGPQRRRARLCGARHSSLAMTCDLLIARCNVCVFANAGVLLAVRGRDEGGYSGAVMHDVPRQSQHRTKRHFVSPRDRTRRQAA</sequence>
<organism evidence="1 2">
    <name type="scientific">Artomyces pyxidatus</name>
    <dbReference type="NCBI Taxonomy" id="48021"/>
    <lineage>
        <taxon>Eukaryota</taxon>
        <taxon>Fungi</taxon>
        <taxon>Dikarya</taxon>
        <taxon>Basidiomycota</taxon>
        <taxon>Agaricomycotina</taxon>
        <taxon>Agaricomycetes</taxon>
        <taxon>Russulales</taxon>
        <taxon>Auriscalpiaceae</taxon>
        <taxon>Artomyces</taxon>
    </lineage>
</organism>
<keyword evidence="2" id="KW-1185">Reference proteome</keyword>